<keyword evidence="2" id="KW-1185">Reference proteome</keyword>
<dbReference type="GeneID" id="87949612"/>
<evidence type="ECO:0000313" key="2">
    <source>
        <dbReference type="Proteomes" id="UP001322277"/>
    </source>
</evidence>
<dbReference type="KEGG" id="cdet:87949612"/>
<accession>A0AAX4IYB3</accession>
<gene>
    <name evidence="1" type="ORF">CDEST_13112</name>
</gene>
<dbReference type="EMBL" id="CP137313">
    <property type="protein sequence ID" value="WQF88098.1"/>
    <property type="molecule type" value="Genomic_DNA"/>
</dbReference>
<dbReference type="RefSeq" id="XP_062785319.1">
    <property type="nucleotide sequence ID" value="XM_062929268.1"/>
</dbReference>
<reference evidence="2" key="1">
    <citation type="journal article" date="2023" name="bioRxiv">
        <title>Complete genome of the Medicago anthracnose fungus, Colletotrichum destructivum, reveals a mini-chromosome-like region within a core chromosome.</title>
        <authorList>
            <person name="Lapalu N."/>
            <person name="Simon A."/>
            <person name="Lu A."/>
            <person name="Plaumann P.-L."/>
            <person name="Amselem J."/>
            <person name="Pigne S."/>
            <person name="Auger A."/>
            <person name="Koch C."/>
            <person name="Dallery J.-F."/>
            <person name="O'Connell R.J."/>
        </authorList>
    </citation>
    <scope>NUCLEOTIDE SEQUENCE [LARGE SCALE GENOMIC DNA]</scope>
    <source>
        <strain evidence="2">CBS 520.97</strain>
    </source>
</reference>
<organism evidence="1 2">
    <name type="scientific">Colletotrichum destructivum</name>
    <dbReference type="NCBI Taxonomy" id="34406"/>
    <lineage>
        <taxon>Eukaryota</taxon>
        <taxon>Fungi</taxon>
        <taxon>Dikarya</taxon>
        <taxon>Ascomycota</taxon>
        <taxon>Pezizomycotina</taxon>
        <taxon>Sordariomycetes</taxon>
        <taxon>Hypocreomycetidae</taxon>
        <taxon>Glomerellales</taxon>
        <taxon>Glomerellaceae</taxon>
        <taxon>Colletotrichum</taxon>
        <taxon>Colletotrichum destructivum species complex</taxon>
    </lineage>
</organism>
<proteinExistence type="predicted"/>
<dbReference type="AlphaFoldDB" id="A0AAX4IYB3"/>
<name>A0AAX4IYB3_9PEZI</name>
<dbReference type="Proteomes" id="UP001322277">
    <property type="component" value="Chromosome 9"/>
</dbReference>
<evidence type="ECO:0000313" key="1">
    <source>
        <dbReference type="EMBL" id="WQF88098.1"/>
    </source>
</evidence>
<protein>
    <submittedName>
        <fullName evidence="1">Uncharacterized protein</fullName>
    </submittedName>
</protein>
<sequence length="225" mass="24804">MPYPPGFKVDVTVARVGTIAEGDNYLQVSTPTLPSRGFHEWRADVRSRCPSLVFYSALFYFWVQPYPRERRVASSTHDSQYSKNLGGLRTLSGSPGCLLVLIFADSVYRVATSELLMIGKRPEGLHRVLPVPPRSVSKIHFVFHSTLIEAVLSIFPTADGPFRLPISSKSSVTDKPLARWKATSPTADHSAAQRYQAATMASFAPTTVLKETLRYPAGHSVPEVA</sequence>